<reference evidence="1 2" key="1">
    <citation type="submission" date="2018-07" db="EMBL/GenBank/DDBJ databases">
        <title>Genomic Encyclopedia of Type Strains, Phase IV (KMG-IV): sequencing the most valuable type-strain genomes for metagenomic binning, comparative biology and taxonomic classification.</title>
        <authorList>
            <person name="Goeker M."/>
        </authorList>
    </citation>
    <scope>NUCLEOTIDE SEQUENCE [LARGE SCALE GENOMIC DNA]</scope>
    <source>
        <strain evidence="1 2">DSM 25528</strain>
    </source>
</reference>
<dbReference type="AlphaFoldDB" id="A0A6I7HU34"/>
<protein>
    <submittedName>
        <fullName evidence="1">Uncharacterized protein</fullName>
    </submittedName>
</protein>
<gene>
    <name evidence="1" type="ORF">DFR48_101756</name>
</gene>
<evidence type="ECO:0000313" key="2">
    <source>
        <dbReference type="Proteomes" id="UP000252582"/>
    </source>
</evidence>
<dbReference type="RefSeq" id="WP_210205952.1">
    <property type="nucleotide sequence ID" value="NZ_QPIX01000001.1"/>
</dbReference>
<name>A0A6I7HU34_9HYPH</name>
<dbReference type="EMBL" id="QPIX01000001">
    <property type="protein sequence ID" value="RCW28738.1"/>
    <property type="molecule type" value="Genomic_DNA"/>
</dbReference>
<comment type="caution">
    <text evidence="1">The sequence shown here is derived from an EMBL/GenBank/DDBJ whole genome shotgun (WGS) entry which is preliminary data.</text>
</comment>
<organism evidence="1 2">
    <name type="scientific">Ciceribacter lividus</name>
    <dbReference type="NCBI Taxonomy" id="1197950"/>
    <lineage>
        <taxon>Bacteria</taxon>
        <taxon>Pseudomonadati</taxon>
        <taxon>Pseudomonadota</taxon>
        <taxon>Alphaproteobacteria</taxon>
        <taxon>Hyphomicrobiales</taxon>
        <taxon>Rhizobiaceae</taxon>
        <taxon>Ciceribacter</taxon>
    </lineage>
</organism>
<accession>A0A6I7HU34</accession>
<evidence type="ECO:0000313" key="1">
    <source>
        <dbReference type="EMBL" id="RCW28738.1"/>
    </source>
</evidence>
<sequence>MTNVKLSVAQSKTVQLTAYITGYSYWDNTPPGSAEIARPVVHRLAGGKGSYSDPITLAVGHSIANGRQTLDIPAGTRIYLKRLKKYAIVEDVCGDGPRPQNGPCHTGHRGHPWFDIYVGGGSSTASKAQSCANRITALQTVIIHPRKDLPVVAGALTESGCRVF</sequence>
<keyword evidence="2" id="KW-1185">Reference proteome</keyword>
<dbReference type="Proteomes" id="UP000252582">
    <property type="component" value="Unassembled WGS sequence"/>
</dbReference>
<proteinExistence type="predicted"/>